<dbReference type="EMBL" id="NVQR01000035">
    <property type="protein sequence ID" value="PCH62643.1"/>
    <property type="molecule type" value="Genomic_DNA"/>
</dbReference>
<reference evidence="9" key="1">
    <citation type="submission" date="2017-08" db="EMBL/GenBank/DDBJ databases">
        <title>A dynamic microbial community with high functional redundancy inhabits the cold, oxic subseafloor aquifer.</title>
        <authorList>
            <person name="Tully B.J."/>
            <person name="Wheat C.G."/>
            <person name="Glazer B.T."/>
            <person name="Huber J.A."/>
        </authorList>
    </citation>
    <scope>NUCLEOTIDE SEQUENCE [LARGE SCALE GENOMIC DNA]</scope>
</reference>
<dbReference type="InterPro" id="IPR050086">
    <property type="entry name" value="MetN_ABC_transporter-like"/>
</dbReference>
<keyword evidence="8" id="KW-0131">Cell cycle</keyword>
<protein>
    <submittedName>
        <fullName evidence="8">Cell division ATP-binding protein FtsE</fullName>
    </submittedName>
</protein>
<dbReference type="GO" id="GO:0051301">
    <property type="term" value="P:cell division"/>
    <property type="evidence" value="ECO:0007669"/>
    <property type="project" value="UniProtKB-KW"/>
</dbReference>
<evidence type="ECO:0000256" key="5">
    <source>
        <dbReference type="ARBA" id="ARBA00022970"/>
    </source>
</evidence>
<feature type="non-terminal residue" evidence="8">
    <location>
        <position position="77"/>
    </location>
</feature>
<sequence>MIKFDNVSKCYANGHEALCNVSFELKKAEMAFLTGRSGAGKSTLLKLIMVMEQASQGQLFVNNINLNRIPRNKIPQH</sequence>
<dbReference type="AlphaFoldDB" id="A0A2A4MRT7"/>
<keyword evidence="6" id="KW-0472">Membrane</keyword>
<name>A0A2A4MRT7_9GAMM</name>
<keyword evidence="2" id="KW-0813">Transport</keyword>
<dbReference type="PANTHER" id="PTHR43166">
    <property type="entry name" value="AMINO ACID IMPORT ATP-BINDING PROTEIN"/>
    <property type="match status" value="1"/>
</dbReference>
<dbReference type="Gene3D" id="3.40.50.300">
    <property type="entry name" value="P-loop containing nucleotide triphosphate hydrolases"/>
    <property type="match status" value="1"/>
</dbReference>
<comment type="caution">
    <text evidence="8">The sequence shown here is derived from an EMBL/GenBank/DDBJ whole genome shotgun (WGS) entry which is preliminary data.</text>
</comment>
<keyword evidence="5" id="KW-0029">Amino-acid transport</keyword>
<feature type="domain" description="ABC transporter" evidence="7">
    <location>
        <begin position="19"/>
        <end position="72"/>
    </location>
</feature>
<dbReference type="GO" id="GO:0005524">
    <property type="term" value="F:ATP binding"/>
    <property type="evidence" value="ECO:0007669"/>
    <property type="project" value="UniProtKB-KW"/>
</dbReference>
<evidence type="ECO:0000259" key="7">
    <source>
        <dbReference type="Pfam" id="PF00005"/>
    </source>
</evidence>
<keyword evidence="8" id="KW-0132">Cell division</keyword>
<gene>
    <name evidence="8" type="ORF">COC19_02525</name>
</gene>
<evidence type="ECO:0000256" key="3">
    <source>
        <dbReference type="ARBA" id="ARBA00022475"/>
    </source>
</evidence>
<keyword evidence="4" id="KW-1278">Translocase</keyword>
<organism evidence="8 9">
    <name type="scientific">SAR86 cluster bacterium</name>
    <dbReference type="NCBI Taxonomy" id="2030880"/>
    <lineage>
        <taxon>Bacteria</taxon>
        <taxon>Pseudomonadati</taxon>
        <taxon>Pseudomonadota</taxon>
        <taxon>Gammaproteobacteria</taxon>
        <taxon>SAR86 cluster</taxon>
    </lineage>
</organism>
<evidence type="ECO:0000256" key="2">
    <source>
        <dbReference type="ARBA" id="ARBA00022448"/>
    </source>
</evidence>
<keyword evidence="3" id="KW-1003">Cell membrane</keyword>
<evidence type="ECO:0000256" key="1">
    <source>
        <dbReference type="ARBA" id="ARBA00004417"/>
    </source>
</evidence>
<dbReference type="InterPro" id="IPR027417">
    <property type="entry name" value="P-loop_NTPase"/>
</dbReference>
<evidence type="ECO:0000313" key="8">
    <source>
        <dbReference type="EMBL" id="PCH62643.1"/>
    </source>
</evidence>
<evidence type="ECO:0000256" key="6">
    <source>
        <dbReference type="ARBA" id="ARBA00023136"/>
    </source>
</evidence>
<keyword evidence="8" id="KW-0067">ATP-binding</keyword>
<dbReference type="PANTHER" id="PTHR43166:SF30">
    <property type="entry name" value="METHIONINE IMPORT ATP-BINDING PROTEIN METN"/>
    <property type="match status" value="1"/>
</dbReference>
<comment type="subcellular location">
    <subcellularLocation>
        <location evidence="1">Cell inner membrane</location>
        <topology evidence="1">Peripheral membrane protein</topology>
    </subcellularLocation>
</comment>
<dbReference type="SUPFAM" id="SSF52540">
    <property type="entry name" value="P-loop containing nucleoside triphosphate hydrolases"/>
    <property type="match status" value="1"/>
</dbReference>
<dbReference type="Pfam" id="PF00005">
    <property type="entry name" value="ABC_tran"/>
    <property type="match status" value="1"/>
</dbReference>
<dbReference type="GO" id="GO:0006865">
    <property type="term" value="P:amino acid transport"/>
    <property type="evidence" value="ECO:0007669"/>
    <property type="project" value="UniProtKB-KW"/>
</dbReference>
<proteinExistence type="predicted"/>
<keyword evidence="8" id="KW-0547">Nucleotide-binding</keyword>
<dbReference type="GO" id="GO:0016887">
    <property type="term" value="F:ATP hydrolysis activity"/>
    <property type="evidence" value="ECO:0007669"/>
    <property type="project" value="InterPro"/>
</dbReference>
<dbReference type="InterPro" id="IPR003439">
    <property type="entry name" value="ABC_transporter-like_ATP-bd"/>
</dbReference>
<evidence type="ECO:0000313" key="9">
    <source>
        <dbReference type="Proteomes" id="UP000218172"/>
    </source>
</evidence>
<accession>A0A2A4MRT7</accession>
<dbReference type="GO" id="GO:0005886">
    <property type="term" value="C:plasma membrane"/>
    <property type="evidence" value="ECO:0007669"/>
    <property type="project" value="UniProtKB-SubCell"/>
</dbReference>
<evidence type="ECO:0000256" key="4">
    <source>
        <dbReference type="ARBA" id="ARBA00022967"/>
    </source>
</evidence>
<dbReference type="Proteomes" id="UP000218172">
    <property type="component" value="Unassembled WGS sequence"/>
</dbReference>